<dbReference type="AlphaFoldDB" id="A0A2M6WZ27"/>
<dbReference type="EMBL" id="PEZP01000037">
    <property type="protein sequence ID" value="PIT98010.1"/>
    <property type="molecule type" value="Genomic_DNA"/>
</dbReference>
<accession>A0A2M6WZ27</accession>
<name>A0A2M6WZ27_9BACT</name>
<reference evidence="3" key="1">
    <citation type="submission" date="2017-09" db="EMBL/GenBank/DDBJ databases">
        <title>Depth-based differentiation of microbial function through sediment-hosted aquifers and enrichment of novel symbionts in the deep terrestrial subsurface.</title>
        <authorList>
            <person name="Probst A.J."/>
            <person name="Ladd B."/>
            <person name="Jarett J.K."/>
            <person name="Geller-Mcgrath D.E."/>
            <person name="Sieber C.M.K."/>
            <person name="Emerson J.B."/>
            <person name="Anantharaman K."/>
            <person name="Thomas B.C."/>
            <person name="Malmstrom R."/>
            <person name="Stieglmeier M."/>
            <person name="Klingl A."/>
            <person name="Woyke T."/>
            <person name="Ryan C.M."/>
            <person name="Banfield J.F."/>
        </authorList>
    </citation>
    <scope>NUCLEOTIDE SEQUENCE [LARGE SCALE GENOMIC DNA]</scope>
</reference>
<sequence>MVRIITNFLAALILGGIGWIGWQWLHEPVDSAAIQIQAPREAALGLPVYAQFIVVQTFRLPGIIRVTRLTVPMAVPDPQAPVLITLRWHDETVAAWRLADVAPRGLPADTVADIDLQLAAPRLMDGQLELVFDGSDIFHDELTRAPRLMVETAGEKYAEGNYRIAANEKAGDIGTTIYRQELRWQHLVNHYYKQPVDGFWAVGLVAAGVLLAGSLPSVLARSLGLVRPGM</sequence>
<keyword evidence="1" id="KW-0472">Membrane</keyword>
<gene>
    <name evidence="2" type="ORF">COT71_03020</name>
</gene>
<keyword evidence="1" id="KW-1133">Transmembrane helix</keyword>
<evidence type="ECO:0000256" key="1">
    <source>
        <dbReference type="SAM" id="Phobius"/>
    </source>
</evidence>
<organism evidence="2 3">
    <name type="scientific">Candidatus Andersenbacteria bacterium CG10_big_fil_rev_8_21_14_0_10_54_11</name>
    <dbReference type="NCBI Taxonomy" id="1974485"/>
    <lineage>
        <taxon>Bacteria</taxon>
        <taxon>Candidatus Anderseniibacteriota</taxon>
    </lineage>
</organism>
<dbReference type="Proteomes" id="UP000230731">
    <property type="component" value="Unassembled WGS sequence"/>
</dbReference>
<evidence type="ECO:0000313" key="2">
    <source>
        <dbReference type="EMBL" id="PIT98010.1"/>
    </source>
</evidence>
<feature type="transmembrane region" description="Helical" evidence="1">
    <location>
        <begin position="199"/>
        <end position="220"/>
    </location>
</feature>
<proteinExistence type="predicted"/>
<feature type="transmembrane region" description="Helical" evidence="1">
    <location>
        <begin position="7"/>
        <end position="25"/>
    </location>
</feature>
<comment type="caution">
    <text evidence="2">The sequence shown here is derived from an EMBL/GenBank/DDBJ whole genome shotgun (WGS) entry which is preliminary data.</text>
</comment>
<keyword evidence="1" id="KW-0812">Transmembrane</keyword>
<protein>
    <submittedName>
        <fullName evidence="2">Uncharacterized protein</fullName>
    </submittedName>
</protein>
<evidence type="ECO:0000313" key="3">
    <source>
        <dbReference type="Proteomes" id="UP000230731"/>
    </source>
</evidence>